<feature type="signal peptide" evidence="10">
    <location>
        <begin position="1"/>
        <end position="20"/>
    </location>
</feature>
<feature type="binding site" evidence="8">
    <location>
        <position position="136"/>
    </location>
    <ligand>
        <name>Mg(2+)</name>
        <dbReference type="ChEBI" id="CHEBI:18420"/>
    </ligand>
</feature>
<dbReference type="RefSeq" id="WP_168659720.1">
    <property type="nucleotide sequence ID" value="NZ_CP051180.1"/>
</dbReference>
<name>A0A6H1UC88_9GAMM</name>
<feature type="binding site" evidence="8">
    <location>
        <position position="134"/>
    </location>
    <ligand>
        <name>Mg(2+)</name>
        <dbReference type="ChEBI" id="CHEBI:18420"/>
    </ligand>
</feature>
<dbReference type="GO" id="GO:0004035">
    <property type="term" value="F:alkaline phosphatase activity"/>
    <property type="evidence" value="ECO:0007669"/>
    <property type="project" value="TreeGrafter"/>
</dbReference>
<gene>
    <name evidence="11" type="ORF">HER31_06030</name>
</gene>
<evidence type="ECO:0000313" key="12">
    <source>
        <dbReference type="Proteomes" id="UP000501602"/>
    </source>
</evidence>
<evidence type="ECO:0000256" key="2">
    <source>
        <dbReference type="ARBA" id="ARBA00022553"/>
    </source>
</evidence>
<keyword evidence="6 8" id="KW-0460">Magnesium</keyword>
<dbReference type="KEGG" id="fes:HER31_06030"/>
<dbReference type="SUPFAM" id="SSF53649">
    <property type="entry name" value="Alkaline phosphatase-like"/>
    <property type="match status" value="1"/>
</dbReference>
<dbReference type="Gene3D" id="3.40.720.10">
    <property type="entry name" value="Alkaline Phosphatase, subunit A"/>
    <property type="match status" value="1"/>
</dbReference>
<feature type="binding site" evidence="8">
    <location>
        <position position="395"/>
    </location>
    <ligand>
        <name>Zn(2+)</name>
        <dbReference type="ChEBI" id="CHEBI:29105"/>
        <label>2</label>
    </ligand>
</feature>
<evidence type="ECO:0000256" key="3">
    <source>
        <dbReference type="ARBA" id="ARBA00022723"/>
    </source>
</evidence>
<feature type="binding site" evidence="8">
    <location>
        <position position="262"/>
    </location>
    <ligand>
        <name>Zn(2+)</name>
        <dbReference type="ChEBI" id="CHEBI:29105"/>
        <label>2</label>
    </ligand>
</feature>
<feature type="binding site" evidence="8">
    <location>
        <position position="35"/>
    </location>
    <ligand>
        <name>Zn(2+)</name>
        <dbReference type="ChEBI" id="CHEBI:29105"/>
        <label>2</label>
    </ligand>
</feature>
<evidence type="ECO:0000256" key="7">
    <source>
        <dbReference type="PIRSR" id="PIRSR601952-1"/>
    </source>
</evidence>
<dbReference type="PROSITE" id="PS00123">
    <property type="entry name" value="ALKALINE_PHOSPHATASE"/>
    <property type="match status" value="1"/>
</dbReference>
<keyword evidence="4" id="KW-0378">Hydrolase</keyword>
<dbReference type="InterPro" id="IPR017850">
    <property type="entry name" value="Alkaline_phosphatase_core_sf"/>
</dbReference>
<evidence type="ECO:0000256" key="4">
    <source>
        <dbReference type="ARBA" id="ARBA00022801"/>
    </source>
</evidence>
<dbReference type="SMART" id="SM00098">
    <property type="entry name" value="alkPPc"/>
    <property type="match status" value="1"/>
</dbReference>
<protein>
    <submittedName>
        <fullName evidence="11">Alkaline phosphatase</fullName>
    </submittedName>
</protein>
<dbReference type="GO" id="GO:0046872">
    <property type="term" value="F:metal ion binding"/>
    <property type="evidence" value="ECO:0007669"/>
    <property type="project" value="UniProtKB-KW"/>
</dbReference>
<evidence type="ECO:0000256" key="1">
    <source>
        <dbReference type="ARBA" id="ARBA00005984"/>
    </source>
</evidence>
<dbReference type="InterPro" id="IPR001952">
    <property type="entry name" value="Alkaline_phosphatase"/>
</dbReference>
<dbReference type="Proteomes" id="UP000501602">
    <property type="component" value="Chromosome"/>
</dbReference>
<accession>A0A6H1UC88</accession>
<dbReference type="PRINTS" id="PR00113">
    <property type="entry name" value="ALKPHPHTASE"/>
</dbReference>
<feature type="active site" description="Phosphoserine intermediate" evidence="7">
    <location>
        <position position="83"/>
    </location>
</feature>
<comment type="similarity">
    <text evidence="1 9">Belongs to the alkaline phosphatase family.</text>
</comment>
<dbReference type="Pfam" id="PF00245">
    <property type="entry name" value="Alk_phosphatase"/>
    <property type="match status" value="1"/>
</dbReference>
<dbReference type="EMBL" id="CP051180">
    <property type="protein sequence ID" value="QIZ76458.1"/>
    <property type="molecule type" value="Genomic_DNA"/>
</dbReference>
<dbReference type="Gene3D" id="1.10.60.40">
    <property type="match status" value="1"/>
</dbReference>
<comment type="cofactor">
    <cofactor evidence="8">
        <name>Zn(2+)</name>
        <dbReference type="ChEBI" id="CHEBI:29105"/>
    </cofactor>
    <text evidence="8">Binds 2 Zn(2+) ions.</text>
</comment>
<sequence length="432" mass="46155">MKRFVCVVALPLALAVPAQAQSQPTAKNVIYMIGDGMGPAYLSAYRYYLAGKPGNAVAPTIFDQLLVGAASTYPDDDTWVTDSAASATALASGVKSYNGAIGLDTDKQPLPSILANSKRAGKTIGVVSTSQINHATPASFVAHVASRKSYEVIANQMTNAMTAATPELDLMFGGGLSYFSQQQLETMNRAGVALATNWQQLDEIEKLPAAALLAPVALPYAIDSDRDQRLATMTFTALSLAESNPKGFSLLIEGSLIDWCGHGNDIACAMKEMEDFAAAVTVAKDYVDEHPDTLLVVTADHSTGGLTLGADGEYQWLPLEVKRVHASTETIANALLHTTAEHYAQEWSKYVDFELTNAELTELALLANENMYTVAAKIGQMLSVRSFTGWTTTGHTAVDVPVMAYGVGAEQFTGYQDNTDIPKKIINILAID</sequence>
<feature type="chain" id="PRO_5026018953" evidence="10">
    <location>
        <begin position="21"/>
        <end position="432"/>
    </location>
</feature>
<dbReference type="PANTHER" id="PTHR11596">
    <property type="entry name" value="ALKALINE PHOSPHATASE"/>
    <property type="match status" value="1"/>
</dbReference>
<keyword evidence="12" id="KW-1185">Reference proteome</keyword>
<evidence type="ECO:0000256" key="8">
    <source>
        <dbReference type="PIRSR" id="PIRSR601952-2"/>
    </source>
</evidence>
<dbReference type="AlphaFoldDB" id="A0A6H1UC88"/>
<dbReference type="CDD" id="cd16012">
    <property type="entry name" value="ALP"/>
    <property type="match status" value="1"/>
</dbReference>
<feature type="binding site" evidence="8">
    <location>
        <position position="35"/>
    </location>
    <ligand>
        <name>Mg(2+)</name>
        <dbReference type="ChEBI" id="CHEBI:18420"/>
    </ligand>
</feature>
<keyword evidence="3 8" id="KW-0479">Metal-binding</keyword>
<feature type="binding site" evidence="8">
    <location>
        <position position="300"/>
    </location>
    <ligand>
        <name>Zn(2+)</name>
        <dbReference type="ChEBI" id="CHEBI:29105"/>
        <label>2</label>
    </ligand>
</feature>
<dbReference type="PANTHER" id="PTHR11596:SF5">
    <property type="entry name" value="ALKALINE PHOSPHATASE"/>
    <property type="match status" value="1"/>
</dbReference>
<feature type="binding site" evidence="8">
    <location>
        <position position="301"/>
    </location>
    <ligand>
        <name>Zn(2+)</name>
        <dbReference type="ChEBI" id="CHEBI:29105"/>
        <label>2</label>
    </ligand>
</feature>
<organism evidence="11 12">
    <name type="scientific">Ferrimonas lipolytica</name>
    <dbReference type="NCBI Taxonomy" id="2724191"/>
    <lineage>
        <taxon>Bacteria</taxon>
        <taxon>Pseudomonadati</taxon>
        <taxon>Pseudomonadota</taxon>
        <taxon>Gammaproteobacteria</taxon>
        <taxon>Alteromonadales</taxon>
        <taxon>Ferrimonadaceae</taxon>
        <taxon>Ferrimonas</taxon>
    </lineage>
</organism>
<evidence type="ECO:0000256" key="6">
    <source>
        <dbReference type="ARBA" id="ARBA00022842"/>
    </source>
</evidence>
<keyword evidence="2" id="KW-0597">Phosphoprotein</keyword>
<feature type="binding site" evidence="8">
    <location>
        <position position="253"/>
    </location>
    <ligand>
        <name>Mg(2+)</name>
        <dbReference type="ChEBI" id="CHEBI:18420"/>
    </ligand>
</feature>
<feature type="binding site" evidence="8">
    <location>
        <position position="258"/>
    </location>
    <ligand>
        <name>Zn(2+)</name>
        <dbReference type="ChEBI" id="CHEBI:29105"/>
        <label>2</label>
    </ligand>
</feature>
<proteinExistence type="inferred from homology"/>
<evidence type="ECO:0000256" key="9">
    <source>
        <dbReference type="RuleBase" id="RU003946"/>
    </source>
</evidence>
<evidence type="ECO:0000256" key="5">
    <source>
        <dbReference type="ARBA" id="ARBA00022833"/>
    </source>
</evidence>
<evidence type="ECO:0000256" key="10">
    <source>
        <dbReference type="SAM" id="SignalP"/>
    </source>
</evidence>
<reference evidence="11 12" key="1">
    <citation type="submission" date="2020-04" db="EMBL/GenBank/DDBJ databases">
        <title>Ferrimonas sp. S7 isolated from sea water.</title>
        <authorList>
            <person name="Bae S.S."/>
            <person name="Baek K."/>
        </authorList>
    </citation>
    <scope>NUCLEOTIDE SEQUENCE [LARGE SCALE GENOMIC DNA]</scope>
    <source>
        <strain evidence="11 12">S7</strain>
    </source>
</reference>
<comment type="cofactor">
    <cofactor evidence="8">
        <name>Mg(2+)</name>
        <dbReference type="ChEBI" id="CHEBI:18420"/>
    </cofactor>
    <text evidence="8">Binds 1 Mg(2+) ion.</text>
</comment>
<keyword evidence="10" id="KW-0732">Signal</keyword>
<keyword evidence="5 8" id="KW-0862">Zinc</keyword>
<evidence type="ECO:0000313" key="11">
    <source>
        <dbReference type="EMBL" id="QIZ76458.1"/>
    </source>
</evidence>
<dbReference type="InterPro" id="IPR018299">
    <property type="entry name" value="Alkaline_phosphatase_AS"/>
</dbReference>